<evidence type="ECO:0000313" key="2">
    <source>
        <dbReference type="EMBL" id="CAH0555899.1"/>
    </source>
</evidence>
<sequence>MKKSFSEIFVDIKLLHEPITRDMLCHEPYTPESVDSHSPMPEKNEPSKNEPSKKFVSPTQLKSRLEELSKSPRLMKRSTSENVDMNVDSTRFRTRAMSEVPTKNHRLLSVASRGSLHRLQSHHSSSSESWYESDKDDILDKKFCCGDDETIQQDYKVKVKRKKLLCTSKLKKSKSNVDFFSPRTKFKFRRYKNAELDQKGRGFINHHQIYLHSEYR</sequence>
<feature type="compositionally biased region" description="Basic and acidic residues" evidence="1">
    <location>
        <begin position="40"/>
        <end position="53"/>
    </location>
</feature>
<reference evidence="2" key="1">
    <citation type="submission" date="2021-12" db="EMBL/GenBank/DDBJ databases">
        <authorList>
            <person name="King R."/>
        </authorList>
    </citation>
    <scope>NUCLEOTIDE SEQUENCE</scope>
</reference>
<dbReference type="AlphaFoldDB" id="A0A9P0B2H9"/>
<organism evidence="2 3">
    <name type="scientific">Brassicogethes aeneus</name>
    <name type="common">Rape pollen beetle</name>
    <name type="synonym">Meligethes aeneus</name>
    <dbReference type="NCBI Taxonomy" id="1431903"/>
    <lineage>
        <taxon>Eukaryota</taxon>
        <taxon>Metazoa</taxon>
        <taxon>Ecdysozoa</taxon>
        <taxon>Arthropoda</taxon>
        <taxon>Hexapoda</taxon>
        <taxon>Insecta</taxon>
        <taxon>Pterygota</taxon>
        <taxon>Neoptera</taxon>
        <taxon>Endopterygota</taxon>
        <taxon>Coleoptera</taxon>
        <taxon>Polyphaga</taxon>
        <taxon>Cucujiformia</taxon>
        <taxon>Nitidulidae</taxon>
        <taxon>Meligethinae</taxon>
        <taxon>Brassicogethes</taxon>
    </lineage>
</organism>
<dbReference type="EMBL" id="OV121135">
    <property type="protein sequence ID" value="CAH0555899.1"/>
    <property type="molecule type" value="Genomic_DNA"/>
</dbReference>
<proteinExistence type="predicted"/>
<feature type="region of interest" description="Disordered" evidence="1">
    <location>
        <begin position="26"/>
        <end position="90"/>
    </location>
</feature>
<gene>
    <name evidence="2" type="ORF">MELIAE_LOCUS7151</name>
</gene>
<keyword evidence="3" id="KW-1185">Reference proteome</keyword>
<accession>A0A9P0B2H9</accession>
<evidence type="ECO:0000313" key="3">
    <source>
        <dbReference type="Proteomes" id="UP001154078"/>
    </source>
</evidence>
<feature type="compositionally biased region" description="Polar residues" evidence="1">
    <location>
        <begin position="80"/>
        <end position="89"/>
    </location>
</feature>
<protein>
    <submittedName>
        <fullName evidence="2">Uncharacterized protein</fullName>
    </submittedName>
</protein>
<name>A0A9P0B2H9_BRAAE</name>
<evidence type="ECO:0000256" key="1">
    <source>
        <dbReference type="SAM" id="MobiDB-lite"/>
    </source>
</evidence>
<dbReference type="Proteomes" id="UP001154078">
    <property type="component" value="Chromosome 4"/>
</dbReference>
<dbReference type="OrthoDB" id="5780965at2759"/>